<feature type="compositionally biased region" description="Pro residues" evidence="1">
    <location>
        <begin position="33"/>
        <end position="53"/>
    </location>
</feature>
<keyword evidence="3" id="KW-1185">Reference proteome</keyword>
<dbReference type="RefSeq" id="XP_072803010.1">
    <property type="nucleotide sequence ID" value="XM_072946909.1"/>
</dbReference>
<reference evidence="4" key="1">
    <citation type="submission" date="2025-08" db="UniProtKB">
        <authorList>
            <consortium name="RefSeq"/>
        </authorList>
    </citation>
    <scope>IDENTIFICATION</scope>
</reference>
<dbReference type="InterPro" id="IPR001763">
    <property type="entry name" value="Rhodanese-like_dom"/>
</dbReference>
<accession>A0ABM5C2X7</accession>
<protein>
    <recommendedName>
        <fullName evidence="2">Rhodanese domain-containing protein</fullName>
    </recommendedName>
</protein>
<dbReference type="Proteomes" id="UP001652581">
    <property type="component" value="Chromosome 21"/>
</dbReference>
<feature type="region of interest" description="Disordered" evidence="1">
    <location>
        <begin position="1"/>
        <end position="62"/>
    </location>
</feature>
<feature type="compositionally biased region" description="Basic and acidic residues" evidence="1">
    <location>
        <begin position="1"/>
        <end position="11"/>
    </location>
</feature>
<proteinExistence type="predicted"/>
<dbReference type="GeneID" id="116284814"/>
<feature type="domain" description="Rhodanese" evidence="2">
    <location>
        <begin position="213"/>
        <end position="240"/>
    </location>
</feature>
<evidence type="ECO:0000313" key="4">
    <source>
        <dbReference type="RefSeq" id="XP_072803010.1"/>
    </source>
</evidence>
<name>A0ABM5C2X7_VICPA</name>
<gene>
    <name evidence="4" type="primary">LOC116284814</name>
</gene>
<evidence type="ECO:0000259" key="2">
    <source>
        <dbReference type="PROSITE" id="PS50206"/>
    </source>
</evidence>
<evidence type="ECO:0000256" key="1">
    <source>
        <dbReference type="SAM" id="MobiDB-lite"/>
    </source>
</evidence>
<sequence>MGRNGPEHRPGSETPHPLPRSGRRAGRKSLTLTPPPFPLPQRFPSLAPPPLSSLPPQSVGGREPCVTRAVVSPPTAAMWAGPGAGQGAGLKDWREVLLEEEETEGGEVPESKLTLAESVRHDVMEKSLIYKRLAAISVFPGCESVSGMMIGMNAVWLLMASDEQLRAKWMRAATGVLQQRLCAVFMGKQALSRISWKLKGYSYFLGGLEFLTYLELFCYRVYDFICGWLAWGADFGEVLYKGVKTWVVTRHGRRSFKQRQTCYPKIKGAFHSSSQMQLTS</sequence>
<dbReference type="PROSITE" id="PS50206">
    <property type="entry name" value="RHODANESE_3"/>
    <property type="match status" value="1"/>
</dbReference>
<evidence type="ECO:0000313" key="3">
    <source>
        <dbReference type="Proteomes" id="UP001652581"/>
    </source>
</evidence>
<organism evidence="3 4">
    <name type="scientific">Vicugna pacos</name>
    <name type="common">Alpaca</name>
    <name type="synonym">Lama pacos</name>
    <dbReference type="NCBI Taxonomy" id="30538"/>
    <lineage>
        <taxon>Eukaryota</taxon>
        <taxon>Metazoa</taxon>
        <taxon>Chordata</taxon>
        <taxon>Craniata</taxon>
        <taxon>Vertebrata</taxon>
        <taxon>Euteleostomi</taxon>
        <taxon>Mammalia</taxon>
        <taxon>Eutheria</taxon>
        <taxon>Laurasiatheria</taxon>
        <taxon>Artiodactyla</taxon>
        <taxon>Tylopoda</taxon>
        <taxon>Camelidae</taxon>
        <taxon>Vicugna</taxon>
    </lineage>
</organism>